<keyword evidence="6 7" id="KW-0472">Membrane</keyword>
<dbReference type="STRING" id="717606.PaecuDRAFT_0825"/>
<feature type="transmembrane region" description="Helical" evidence="7">
    <location>
        <begin position="87"/>
        <end position="105"/>
    </location>
</feature>
<feature type="transmembrane region" description="Helical" evidence="7">
    <location>
        <begin position="182"/>
        <end position="202"/>
    </location>
</feature>
<feature type="transmembrane region" description="Helical" evidence="7">
    <location>
        <begin position="151"/>
        <end position="170"/>
    </location>
</feature>
<dbReference type="SUPFAM" id="SSF103473">
    <property type="entry name" value="MFS general substrate transporter"/>
    <property type="match status" value="1"/>
</dbReference>
<dbReference type="GO" id="GO:0022857">
    <property type="term" value="F:transmembrane transporter activity"/>
    <property type="evidence" value="ECO:0007669"/>
    <property type="project" value="InterPro"/>
</dbReference>
<accession>E0I5A3</accession>
<evidence type="ECO:0000256" key="6">
    <source>
        <dbReference type="ARBA" id="ARBA00023136"/>
    </source>
</evidence>
<comment type="subcellular location">
    <subcellularLocation>
        <location evidence="1">Cell membrane</location>
        <topology evidence="1">Multi-pass membrane protein</topology>
    </subcellularLocation>
</comment>
<keyword evidence="10" id="KW-1185">Reference proteome</keyword>
<organism evidence="9 10">
    <name type="scientific">Paenibacillus curdlanolyticus YK9</name>
    <dbReference type="NCBI Taxonomy" id="717606"/>
    <lineage>
        <taxon>Bacteria</taxon>
        <taxon>Bacillati</taxon>
        <taxon>Bacillota</taxon>
        <taxon>Bacilli</taxon>
        <taxon>Bacillales</taxon>
        <taxon>Paenibacillaceae</taxon>
        <taxon>Paenibacillus</taxon>
    </lineage>
</organism>
<gene>
    <name evidence="9" type="ORF">PaecuDRAFT_0825</name>
</gene>
<evidence type="ECO:0000256" key="1">
    <source>
        <dbReference type="ARBA" id="ARBA00004651"/>
    </source>
</evidence>
<keyword evidence="5 7" id="KW-1133">Transmembrane helix</keyword>
<evidence type="ECO:0000256" key="7">
    <source>
        <dbReference type="SAM" id="Phobius"/>
    </source>
</evidence>
<dbReference type="PROSITE" id="PS50850">
    <property type="entry name" value="MFS"/>
    <property type="match status" value="1"/>
</dbReference>
<feature type="transmembrane region" description="Helical" evidence="7">
    <location>
        <begin position="20"/>
        <end position="39"/>
    </location>
</feature>
<evidence type="ECO:0000256" key="5">
    <source>
        <dbReference type="ARBA" id="ARBA00022989"/>
    </source>
</evidence>
<evidence type="ECO:0000256" key="3">
    <source>
        <dbReference type="ARBA" id="ARBA00022448"/>
    </source>
</evidence>
<dbReference type="InterPro" id="IPR020846">
    <property type="entry name" value="MFS_dom"/>
</dbReference>
<reference evidence="9 10" key="1">
    <citation type="submission" date="2010-07" db="EMBL/GenBank/DDBJ databases">
        <title>The draft genome of Paenibacillus curdlanolyticus YK9.</title>
        <authorList>
            <consortium name="US DOE Joint Genome Institute (JGI-PGF)"/>
            <person name="Lucas S."/>
            <person name="Copeland A."/>
            <person name="Lapidus A."/>
            <person name="Cheng J.-F."/>
            <person name="Bruce D."/>
            <person name="Goodwin L."/>
            <person name="Pitluck S."/>
            <person name="Land M.L."/>
            <person name="Hauser L."/>
            <person name="Chang Y.-J."/>
            <person name="Jeffries C."/>
            <person name="Anderson I.J."/>
            <person name="Johnson E."/>
            <person name="Loganathan U."/>
            <person name="Mulhopadhyay B."/>
            <person name="Kyrpides N."/>
            <person name="Woyke T.J."/>
        </authorList>
    </citation>
    <scope>NUCLEOTIDE SEQUENCE [LARGE SCALE GENOMIC DNA]</scope>
    <source>
        <strain evidence="9 10">YK9</strain>
    </source>
</reference>
<evidence type="ECO:0000256" key="2">
    <source>
        <dbReference type="ARBA" id="ARBA00008335"/>
    </source>
</evidence>
<dbReference type="AlphaFoldDB" id="E0I5A3"/>
<feature type="transmembrane region" description="Helical" evidence="7">
    <location>
        <begin position="117"/>
        <end position="139"/>
    </location>
</feature>
<feature type="transmembrane region" description="Helical" evidence="7">
    <location>
        <begin position="346"/>
        <end position="368"/>
    </location>
</feature>
<keyword evidence="4 7" id="KW-0812">Transmembrane</keyword>
<dbReference type="InterPro" id="IPR036259">
    <property type="entry name" value="MFS_trans_sf"/>
</dbReference>
<feature type="transmembrane region" description="Helical" evidence="7">
    <location>
        <begin position="285"/>
        <end position="307"/>
    </location>
</feature>
<dbReference type="PANTHER" id="PTHR23514:SF3">
    <property type="entry name" value="BYPASS OF STOP CODON PROTEIN 6"/>
    <property type="match status" value="1"/>
</dbReference>
<dbReference type="PANTHER" id="PTHR23514">
    <property type="entry name" value="BYPASS OF STOP CODON PROTEIN 6"/>
    <property type="match status" value="1"/>
</dbReference>
<dbReference type="Proteomes" id="UP000005387">
    <property type="component" value="Unassembled WGS sequence"/>
</dbReference>
<dbReference type="EMBL" id="AEDD01000002">
    <property type="protein sequence ID" value="EFM12145.1"/>
    <property type="molecule type" value="Genomic_DNA"/>
</dbReference>
<feature type="transmembrane region" description="Helical" evidence="7">
    <location>
        <begin position="59"/>
        <end position="80"/>
    </location>
</feature>
<dbReference type="Pfam" id="PF07690">
    <property type="entry name" value="MFS_1"/>
    <property type="match status" value="1"/>
</dbReference>
<dbReference type="RefSeq" id="WP_006036840.1">
    <property type="nucleotide sequence ID" value="NZ_AEDD01000002.1"/>
</dbReference>
<feature type="transmembrane region" description="Helical" evidence="7">
    <location>
        <begin position="223"/>
        <end position="246"/>
    </location>
</feature>
<protein>
    <submittedName>
        <fullName evidence="9">Major facilitator superfamily MFS_1</fullName>
    </submittedName>
</protein>
<feature type="transmembrane region" description="Helical" evidence="7">
    <location>
        <begin position="258"/>
        <end position="278"/>
    </location>
</feature>
<keyword evidence="3" id="KW-0813">Transport</keyword>
<sequence>MRPSNYEVEKQQVRGNKTYAIQLVTIFLGFIVFGLSENIKGPAIPRIQFDFGLSEGQLGTLLSLNALGYLIACSFTAFLARRWGIKAVSVLAFGTMALSGVFIYVSHSYPLFSASYFLMYIGNGILEIALAILSARIFVRNTGLMMNLTHGFYGLSSTIAPLLATGLMTVHIGGHTLDWRGMYLIMLLLSFVPILFALGSKFPADDANHDERMPFRSLLRDRALWLLVLILSFGVVSELAVGGWLVNFLEKAYDWHAVSASSMLSAFFLCFALARLLLGAITDKIGYNLSLMVFSAFSAICTFAAIIGGEQWAFLFAASGIGIAMIYPTVMAFIAKRYAGGSDNAITITVTLMGVGSVIGNYLIGGIMELVKDHYGAGTELGLLRGLQAGYGFIGLCAAICTVFSFMLYRYLKSRKELI</sequence>
<dbReference type="Gene3D" id="1.20.1250.20">
    <property type="entry name" value="MFS general substrate transporter like domains"/>
    <property type="match status" value="2"/>
</dbReference>
<dbReference type="eggNOG" id="COG0738">
    <property type="taxonomic scope" value="Bacteria"/>
</dbReference>
<comment type="similarity">
    <text evidence="2">Belongs to the major facilitator superfamily.</text>
</comment>
<evidence type="ECO:0000256" key="4">
    <source>
        <dbReference type="ARBA" id="ARBA00022692"/>
    </source>
</evidence>
<evidence type="ECO:0000259" key="8">
    <source>
        <dbReference type="PROSITE" id="PS50850"/>
    </source>
</evidence>
<feature type="domain" description="Major facilitator superfamily (MFS) profile" evidence="8">
    <location>
        <begin position="22"/>
        <end position="413"/>
    </location>
</feature>
<evidence type="ECO:0000313" key="10">
    <source>
        <dbReference type="Proteomes" id="UP000005387"/>
    </source>
</evidence>
<feature type="transmembrane region" description="Helical" evidence="7">
    <location>
        <begin position="313"/>
        <end position="334"/>
    </location>
</feature>
<feature type="transmembrane region" description="Helical" evidence="7">
    <location>
        <begin position="388"/>
        <end position="409"/>
    </location>
</feature>
<name>E0I5A3_9BACL</name>
<proteinExistence type="inferred from homology"/>
<evidence type="ECO:0000313" key="9">
    <source>
        <dbReference type="EMBL" id="EFM12145.1"/>
    </source>
</evidence>
<dbReference type="GO" id="GO:0005886">
    <property type="term" value="C:plasma membrane"/>
    <property type="evidence" value="ECO:0007669"/>
    <property type="project" value="UniProtKB-SubCell"/>
</dbReference>
<dbReference type="InterPro" id="IPR051788">
    <property type="entry name" value="MFS_Transporter"/>
</dbReference>
<dbReference type="InterPro" id="IPR011701">
    <property type="entry name" value="MFS"/>
</dbReference>